<dbReference type="PANTHER" id="PTHR43537:SF24">
    <property type="entry name" value="GLUCONATE OPERON TRANSCRIPTIONAL REPRESSOR"/>
    <property type="match status" value="1"/>
</dbReference>
<dbReference type="SUPFAM" id="SSF46785">
    <property type="entry name" value="Winged helix' DNA-binding domain"/>
    <property type="match status" value="1"/>
</dbReference>
<dbReference type="Gene3D" id="1.10.10.10">
    <property type="entry name" value="Winged helix-like DNA-binding domain superfamily/Winged helix DNA-binding domain"/>
    <property type="match status" value="1"/>
</dbReference>
<keyword evidence="2" id="KW-0238">DNA-binding</keyword>
<gene>
    <name evidence="5" type="ORF">HP467_13660</name>
</gene>
<dbReference type="CDD" id="cd07377">
    <property type="entry name" value="WHTH_GntR"/>
    <property type="match status" value="1"/>
</dbReference>
<dbReference type="AlphaFoldDB" id="A0A850DUT9"/>
<evidence type="ECO:0000259" key="4">
    <source>
        <dbReference type="PROSITE" id="PS50949"/>
    </source>
</evidence>
<sequence>MAERAPESRVDEVEDRLVTAVAVGEYLPGSRLPPERELTGLLGVGRVTVRAALARLVDRGLLETRRGRGGGTFVRTQWPDSSSEAVGRTMTARWAGIRETADAIALLHGALATAAAERIADDERGALRARLEDFRVAESGLAKQQADAVLHRTIIDAARNDVLAATLAGLESQVSIAAPAHLWGTAEGMAEMEARALREHETLVDAVCDGATVTAGQIARRHVGIDLELLERAVLRAGQVPARGQGGVEPSSRASSAS</sequence>
<feature type="domain" description="HTH gntR-type" evidence="4">
    <location>
        <begin position="7"/>
        <end position="77"/>
    </location>
</feature>
<dbReference type="GO" id="GO:0003700">
    <property type="term" value="F:DNA-binding transcription factor activity"/>
    <property type="evidence" value="ECO:0007669"/>
    <property type="project" value="InterPro"/>
</dbReference>
<dbReference type="PRINTS" id="PR00035">
    <property type="entry name" value="HTHGNTR"/>
</dbReference>
<dbReference type="InterPro" id="IPR008920">
    <property type="entry name" value="TF_FadR/GntR_C"/>
</dbReference>
<proteinExistence type="predicted"/>
<keyword evidence="1" id="KW-0805">Transcription regulation</keyword>
<organism evidence="5 6">
    <name type="scientific">Curtobacterium citreum</name>
    <dbReference type="NCBI Taxonomy" id="2036"/>
    <lineage>
        <taxon>Bacteria</taxon>
        <taxon>Bacillati</taxon>
        <taxon>Actinomycetota</taxon>
        <taxon>Actinomycetes</taxon>
        <taxon>Micrococcales</taxon>
        <taxon>Microbacteriaceae</taxon>
        <taxon>Curtobacterium</taxon>
    </lineage>
</organism>
<accession>A0A850DUT9</accession>
<keyword evidence="3" id="KW-0804">Transcription</keyword>
<comment type="caution">
    <text evidence="5">The sequence shown here is derived from an EMBL/GenBank/DDBJ whole genome shotgun (WGS) entry which is preliminary data.</text>
</comment>
<dbReference type="EMBL" id="JABMCG010000120">
    <property type="protein sequence ID" value="NUU29144.1"/>
    <property type="molecule type" value="Genomic_DNA"/>
</dbReference>
<protein>
    <submittedName>
        <fullName evidence="5">FadR family transcriptional regulator</fullName>
    </submittedName>
</protein>
<name>A0A850DUT9_9MICO</name>
<dbReference type="Gene3D" id="1.20.120.530">
    <property type="entry name" value="GntR ligand-binding domain-like"/>
    <property type="match status" value="1"/>
</dbReference>
<evidence type="ECO:0000256" key="2">
    <source>
        <dbReference type="ARBA" id="ARBA00023125"/>
    </source>
</evidence>
<dbReference type="SMART" id="SM00895">
    <property type="entry name" value="FCD"/>
    <property type="match status" value="1"/>
</dbReference>
<reference evidence="5 6" key="1">
    <citation type="submission" date="2020-05" db="EMBL/GenBank/DDBJ databases">
        <title>Genome Sequencing of Type Strains.</title>
        <authorList>
            <person name="Lemaire J.F."/>
            <person name="Inderbitzin P."/>
            <person name="Gregorio O.A."/>
            <person name="Collins S.B."/>
            <person name="Wespe N."/>
            <person name="Knight-Connoni V."/>
        </authorList>
    </citation>
    <scope>NUCLEOTIDE SEQUENCE [LARGE SCALE GENOMIC DNA]</scope>
    <source>
        <strain evidence="5 6">DSM 20512</strain>
    </source>
</reference>
<evidence type="ECO:0000313" key="5">
    <source>
        <dbReference type="EMBL" id="NUU29144.1"/>
    </source>
</evidence>
<evidence type="ECO:0000256" key="3">
    <source>
        <dbReference type="ARBA" id="ARBA00023163"/>
    </source>
</evidence>
<dbReference type="InterPro" id="IPR000524">
    <property type="entry name" value="Tscrpt_reg_HTH_GntR"/>
</dbReference>
<evidence type="ECO:0000256" key="1">
    <source>
        <dbReference type="ARBA" id="ARBA00023015"/>
    </source>
</evidence>
<dbReference type="SUPFAM" id="SSF48008">
    <property type="entry name" value="GntR ligand-binding domain-like"/>
    <property type="match status" value="1"/>
</dbReference>
<dbReference type="Pfam" id="PF00392">
    <property type="entry name" value="GntR"/>
    <property type="match status" value="1"/>
</dbReference>
<dbReference type="RefSeq" id="WP_175326514.1">
    <property type="nucleotide sequence ID" value="NZ_BAAAWP010000001.1"/>
</dbReference>
<evidence type="ECO:0000313" key="6">
    <source>
        <dbReference type="Proteomes" id="UP000539146"/>
    </source>
</evidence>
<dbReference type="InterPro" id="IPR036388">
    <property type="entry name" value="WH-like_DNA-bd_sf"/>
</dbReference>
<dbReference type="Proteomes" id="UP000539146">
    <property type="component" value="Unassembled WGS sequence"/>
</dbReference>
<dbReference type="Pfam" id="PF07729">
    <property type="entry name" value="FCD"/>
    <property type="match status" value="1"/>
</dbReference>
<dbReference type="PANTHER" id="PTHR43537">
    <property type="entry name" value="TRANSCRIPTIONAL REGULATOR, GNTR FAMILY"/>
    <property type="match status" value="1"/>
</dbReference>
<dbReference type="GO" id="GO:0003677">
    <property type="term" value="F:DNA binding"/>
    <property type="evidence" value="ECO:0007669"/>
    <property type="project" value="UniProtKB-KW"/>
</dbReference>
<dbReference type="InterPro" id="IPR036390">
    <property type="entry name" value="WH_DNA-bd_sf"/>
</dbReference>
<dbReference type="PROSITE" id="PS50949">
    <property type="entry name" value="HTH_GNTR"/>
    <property type="match status" value="1"/>
</dbReference>
<dbReference type="InterPro" id="IPR011711">
    <property type="entry name" value="GntR_C"/>
</dbReference>
<dbReference type="SMART" id="SM00345">
    <property type="entry name" value="HTH_GNTR"/>
    <property type="match status" value="1"/>
</dbReference>